<gene>
    <name evidence="2" type="ORF">PUT78_20140</name>
</gene>
<proteinExistence type="predicted"/>
<evidence type="ECO:0000313" key="2">
    <source>
        <dbReference type="EMBL" id="MDD7973388.1"/>
    </source>
</evidence>
<dbReference type="SUPFAM" id="SSF55729">
    <property type="entry name" value="Acyl-CoA N-acyltransferases (Nat)"/>
    <property type="match status" value="1"/>
</dbReference>
<sequence>MMIELQPTTLTGRYVELVPLERHHHDELVDAVKDGELWRLWYTSIPEPAAMAAEIERRLGLQAAGTMLPFAVIERATNRAVGMTTYMNITPQGPRMEIGSTWYAQRVQRTPLNTEAKLLLLAHAFDTHGCIAVEFRTHFLNQQSRRAIERLGAKLDGILRQHTRMADGSLRDTCVYSILPSEWPSVRSGLEWKLEKFGTE</sequence>
<dbReference type="Pfam" id="PF13302">
    <property type="entry name" value="Acetyltransf_3"/>
    <property type="match status" value="1"/>
</dbReference>
<keyword evidence="3" id="KW-1185">Reference proteome</keyword>
<name>A0ABT5TE40_9RHOB</name>
<dbReference type="Gene3D" id="3.40.630.30">
    <property type="match status" value="1"/>
</dbReference>
<dbReference type="PANTHER" id="PTHR43610:SF1">
    <property type="entry name" value="N-ACETYLTRANSFERASE DOMAIN-CONTAINING PROTEIN"/>
    <property type="match status" value="1"/>
</dbReference>
<evidence type="ECO:0000259" key="1">
    <source>
        <dbReference type="Pfam" id="PF13302"/>
    </source>
</evidence>
<evidence type="ECO:0000313" key="3">
    <source>
        <dbReference type="Proteomes" id="UP001431784"/>
    </source>
</evidence>
<feature type="domain" description="N-acetyltransferase" evidence="1">
    <location>
        <begin position="16"/>
        <end position="154"/>
    </location>
</feature>
<protein>
    <submittedName>
        <fullName evidence="2">GNAT family protein</fullName>
    </submittedName>
</protein>
<dbReference type="InterPro" id="IPR000182">
    <property type="entry name" value="GNAT_dom"/>
</dbReference>
<reference evidence="2" key="1">
    <citation type="submission" date="2023-02" db="EMBL/GenBank/DDBJ databases">
        <title>Description of Roseinatronobacter alkalisoli sp. nov., an alkaliphilic bacerium isolated from soda soil.</title>
        <authorList>
            <person name="Wei W."/>
        </authorList>
    </citation>
    <scope>NUCLEOTIDE SEQUENCE</scope>
    <source>
        <strain evidence="2">HJB301</strain>
    </source>
</reference>
<accession>A0ABT5TE40</accession>
<comment type="caution">
    <text evidence="2">The sequence shown here is derived from an EMBL/GenBank/DDBJ whole genome shotgun (WGS) entry which is preliminary data.</text>
</comment>
<organism evidence="2 3">
    <name type="scientific">Roseinatronobacter alkalisoli</name>
    <dbReference type="NCBI Taxonomy" id="3028235"/>
    <lineage>
        <taxon>Bacteria</taxon>
        <taxon>Pseudomonadati</taxon>
        <taxon>Pseudomonadota</taxon>
        <taxon>Alphaproteobacteria</taxon>
        <taxon>Rhodobacterales</taxon>
        <taxon>Paracoccaceae</taxon>
        <taxon>Roseinatronobacter</taxon>
    </lineage>
</organism>
<dbReference type="EMBL" id="JAQZSM010000032">
    <property type="protein sequence ID" value="MDD7973388.1"/>
    <property type="molecule type" value="Genomic_DNA"/>
</dbReference>
<dbReference type="PANTHER" id="PTHR43610">
    <property type="entry name" value="BLL6696 PROTEIN"/>
    <property type="match status" value="1"/>
</dbReference>
<dbReference type="Proteomes" id="UP001431784">
    <property type="component" value="Unassembled WGS sequence"/>
</dbReference>
<dbReference type="InterPro" id="IPR016181">
    <property type="entry name" value="Acyl_CoA_acyltransferase"/>
</dbReference>